<organism evidence="1 2">
    <name type="scientific">Alcaligenes aquatilis</name>
    <dbReference type="NCBI Taxonomy" id="323284"/>
    <lineage>
        <taxon>Bacteria</taxon>
        <taxon>Pseudomonadati</taxon>
        <taxon>Pseudomonadota</taxon>
        <taxon>Betaproteobacteria</taxon>
        <taxon>Burkholderiales</taxon>
        <taxon>Alcaligenaceae</taxon>
        <taxon>Alcaligenes</taxon>
    </lineage>
</organism>
<accession>A0A3G2I011</accession>
<protein>
    <submittedName>
        <fullName evidence="1">Type VI secretion system baseplate subunit TssF</fullName>
    </submittedName>
</protein>
<evidence type="ECO:0000313" key="2">
    <source>
        <dbReference type="Proteomes" id="UP000268070"/>
    </source>
</evidence>
<dbReference type="Proteomes" id="UP000268070">
    <property type="component" value="Chromosome"/>
</dbReference>
<dbReference type="RefSeq" id="WP_121739818.1">
    <property type="nucleotide sequence ID" value="NZ_CP032153.1"/>
</dbReference>
<reference evidence="1 2" key="1">
    <citation type="submission" date="2018-09" db="EMBL/GenBank/DDBJ databases">
        <title>Complete genome sequence of the hydrocarbonoclastic bacterium Alcaligenes aquatilis QD168, isolated from a crude-oil polluted marine sediment of Central Chile.</title>
        <authorList>
            <person name="Duran R.E."/>
            <person name="Barra B."/>
            <person name="Salva-Serra F."/>
            <person name="Mendez V."/>
            <person name="Moore E.R.B."/>
            <person name="Seeger M."/>
        </authorList>
    </citation>
    <scope>NUCLEOTIDE SEQUENCE [LARGE SCALE GENOMIC DNA]</scope>
    <source>
        <strain evidence="1 2">QD168</strain>
    </source>
</reference>
<dbReference type="KEGG" id="aaqu:D3M96_18260"/>
<dbReference type="PANTHER" id="PTHR35370">
    <property type="entry name" value="CYTOPLASMIC PROTEIN-RELATED-RELATED"/>
    <property type="match status" value="1"/>
</dbReference>
<proteinExistence type="predicted"/>
<dbReference type="PIRSF" id="PIRSF028304">
    <property type="entry name" value="UCP028304"/>
    <property type="match status" value="1"/>
</dbReference>
<dbReference type="PANTHER" id="PTHR35370:SF1">
    <property type="entry name" value="TYPE VI SECRETION SYSTEM COMPONENT TSSF1"/>
    <property type="match status" value="1"/>
</dbReference>
<dbReference type="EMBL" id="CP032153">
    <property type="protein sequence ID" value="AYN22318.1"/>
    <property type="molecule type" value="Genomic_DNA"/>
</dbReference>
<dbReference type="OrthoDB" id="9763676at2"/>
<name>A0A3G2I011_9BURK</name>
<dbReference type="Pfam" id="PF05947">
    <property type="entry name" value="T6SS_TssF"/>
    <property type="match status" value="1"/>
</dbReference>
<gene>
    <name evidence="1" type="primary">tssF</name>
    <name evidence="1" type="ORF">D3M96_18260</name>
</gene>
<sequence>MNPELLHYYNRELAYLRELGAEFAQAYPKVAARLGVHETAVADPYVERLLEGFSFLTARIQMKMDAEFPRLSQQLLDVIQPSWLMPTPSMGLVQFRPSMSEGALAKGFTLPRHTALRSRIPAGEQTACEFSTCHAVDLWPMSLSQVRLGDVAADLPLAALGNRQAAQARSALKLDFTVQGGLTLEELALDELSLHLDGPESDSSLLLDALLRQALGVFIQMEDEAPQFLATSDCLTHDGLEDEQAILPMVSHEFSGHRLLREYFALPGRFAFVRLRGLQAAIARGRAQERKSRRWSLHIVLKQVWPDLAARVGPGHVRLYCTPVVNLFRRRSERMALRPQATDHHVVMDRTRPMDFEVCLMEQVQGHSRQGSNDVLFRPLYASTAQDAGRYGSYYTLRREPRVVSDTQKRWGGRSSYGGSEVYLSLVNQHEQSEFFGMNQISVTAWCSNRDLPLLLPRSPESDFSLQVSAPVAGVSLLGALTRPRAASTGGRQAWDLISQMSLAQLGVAQSDPTQAAGRWRTLLAPHVDSSDAGALRQLASIVSVQARPVQRAMPGPGPLVMARGVHFEVTLDQSGFPGGRPFVLAAVLSRYLARHVSLNSFVSTQFLSETGVELGAWGPQAGTRAVL</sequence>
<dbReference type="NCBIfam" id="TIGR03359">
    <property type="entry name" value="VI_chp_6"/>
    <property type="match status" value="1"/>
</dbReference>
<dbReference type="AlphaFoldDB" id="A0A3G2I011"/>
<evidence type="ECO:0000313" key="1">
    <source>
        <dbReference type="EMBL" id="AYN22318.1"/>
    </source>
</evidence>
<dbReference type="InterPro" id="IPR010272">
    <property type="entry name" value="T6SS_TssF"/>
</dbReference>